<feature type="compositionally biased region" description="Low complexity" evidence="2">
    <location>
        <begin position="1"/>
        <end position="14"/>
    </location>
</feature>
<dbReference type="Gene3D" id="1.10.287.2610">
    <property type="match status" value="1"/>
</dbReference>
<feature type="compositionally biased region" description="Polar residues" evidence="2">
    <location>
        <begin position="81"/>
        <end position="93"/>
    </location>
</feature>
<keyword evidence="4" id="KW-1185">Reference proteome</keyword>
<proteinExistence type="predicted"/>
<dbReference type="Proteomes" id="UP001497382">
    <property type="component" value="Unassembled WGS sequence"/>
</dbReference>
<dbReference type="EMBL" id="CAXIEN010000413">
    <property type="protein sequence ID" value="CAL1297072.1"/>
    <property type="molecule type" value="Genomic_DNA"/>
</dbReference>
<sequence>MSSLRQSRTSRSLSPPKGKEITTKEQDQHTCDRCHRRTRKEDEKRVQPSMTDKSQQTRANYDKSQEHQQWRYGGNGRRPSSRQSCVQADGASRNTRQANLVCTKHEKEKIKMQATIEKLQEAFCDKESKFQDTKSQLVRERRMSEIMERQLKNARNLSEQLGRIINDREQEIRTLKNLLNKRQDTKNLSETAVQAAMLKASRQSDRRRSTSKDDFQTSMRRSSSTSDHTECPSLSSQSVDKMLKEVHSLIDGLKIKDEAIKGLQEECTRRLDKIQILQRSVQVLQDQLAQSSQHHSSVLVEKENMISQLQHSLKESEETVRSLLSEKTKVVIEGENTIQELQDIIQQKDLKIKRIQSQLEEALDTKETELQQLRDTLDNRQKELDTKQRDLEEANEELFRSQMEGEALKIELNQEKCSLNKMSEEINSLVEKLTTAVEEMEATKLEYQKKDERLKHTQNKIQEMYILFLGDQDITEKLQAVYKARRESTGRKVLSEEDVLETLLQPKNKYLYFKKENKGKHGSISLTNQQIHKQQLAELQQQVNDSQAVCSILQEQLKEVTDFLDQLLHIDISPKNLPALSLIKHYGKHLKTPSHTLSKERIAPDGVSSNSQLDMEFSRQGIIEVDQMNQRNENEMAASNYELEVRHGSYEDLGYYDQQQLHFFSAHRSLSAENVRETNVHSVTMMEIQNSMKDNSEPVPISVSVQGASSDSDEIILLLNDREVNQGNTSSEATKHARKISRPAVVSPPFPRGLKITENYGSDGSINTRENSNNVIERSVSFGSFSDSVLMSYEQSERGASDESSGMVNNRCVRSIDMMDLIPVGNAEMKGVFLSSDSDIWSEPNTTLSRQRMGLNVEETSVSSDYSTTYVSDDLQKKKVCPQSRCESRRSKHVMHVPTKKTANKVKRWLEKLKNYLRMFEEANYHLTDEINNLCDVRNQMTAVLAAEGKIENPDAILYDLAEYIRLNFLMQKKLEKSIHFNRQLIDVFQRNISCQKKPHLDNISSVKPTPTRHPVRHKRHHVNKKSMEPAFIEDPNNIPNDRPYENPDIHSQLIGYHSTLMSCQDMIKDLHAQLKDRHCNEIMNKHELNRTVYGYLEDIDHCIDDLCKKMETSTGESPSQSYSYKSAFSTNVTATDTPEEHVYETPEGFTHPLMDKLKENEDRLLRFEVLLNDKEQQLKLSAENALQLEEQLGSIKQSLYEIQIENMELKECLELSENKQLEMEDSSNQMLRELQVTMQRLADLEERFRCLNDKQYIQKDMEKPIYPVQYSYHNGDAWEEGNGTANIPVRDRGSSNYSREWESEDY</sequence>
<feature type="compositionally biased region" description="Basic and acidic residues" evidence="2">
    <location>
        <begin position="202"/>
        <end position="215"/>
    </location>
</feature>
<feature type="coiled-coil region" evidence="1">
    <location>
        <begin position="1228"/>
        <end position="1255"/>
    </location>
</feature>
<feature type="coiled-coil region" evidence="1">
    <location>
        <begin position="1158"/>
        <end position="1192"/>
    </location>
</feature>
<evidence type="ECO:0000256" key="2">
    <source>
        <dbReference type="SAM" id="MobiDB-lite"/>
    </source>
</evidence>
<feature type="compositionally biased region" description="Basic and acidic residues" evidence="2">
    <location>
        <begin position="60"/>
        <end position="69"/>
    </location>
</feature>
<protein>
    <submittedName>
        <fullName evidence="3">Uncharacterized protein</fullName>
    </submittedName>
</protein>
<keyword evidence="1" id="KW-0175">Coiled coil</keyword>
<accession>A0AAV2BM86</accession>
<organism evidence="3 4">
    <name type="scientific">Larinioides sclopetarius</name>
    <dbReference type="NCBI Taxonomy" id="280406"/>
    <lineage>
        <taxon>Eukaryota</taxon>
        <taxon>Metazoa</taxon>
        <taxon>Ecdysozoa</taxon>
        <taxon>Arthropoda</taxon>
        <taxon>Chelicerata</taxon>
        <taxon>Arachnida</taxon>
        <taxon>Araneae</taxon>
        <taxon>Araneomorphae</taxon>
        <taxon>Entelegynae</taxon>
        <taxon>Araneoidea</taxon>
        <taxon>Araneidae</taxon>
        <taxon>Larinioides</taxon>
    </lineage>
</organism>
<feature type="compositionally biased region" description="Polar residues" evidence="2">
    <location>
        <begin position="216"/>
        <end position="236"/>
    </location>
</feature>
<feature type="region of interest" description="Disordered" evidence="2">
    <location>
        <begin position="196"/>
        <end position="236"/>
    </location>
</feature>
<evidence type="ECO:0000313" key="4">
    <source>
        <dbReference type="Proteomes" id="UP001497382"/>
    </source>
</evidence>
<feature type="region of interest" description="Disordered" evidence="2">
    <location>
        <begin position="1"/>
        <end position="93"/>
    </location>
</feature>
<feature type="coiled-coil region" evidence="1">
    <location>
        <begin position="299"/>
        <end position="460"/>
    </location>
</feature>
<reference evidence="3 4" key="1">
    <citation type="submission" date="2024-04" db="EMBL/GenBank/DDBJ databases">
        <authorList>
            <person name="Rising A."/>
            <person name="Reimegard J."/>
            <person name="Sonavane S."/>
            <person name="Akerstrom W."/>
            <person name="Nylinder S."/>
            <person name="Hedman E."/>
            <person name="Kallberg Y."/>
        </authorList>
    </citation>
    <scope>NUCLEOTIDE SEQUENCE [LARGE SCALE GENOMIC DNA]</scope>
</reference>
<evidence type="ECO:0000313" key="3">
    <source>
        <dbReference type="EMBL" id="CAL1297072.1"/>
    </source>
</evidence>
<feature type="region of interest" description="Disordered" evidence="2">
    <location>
        <begin position="1001"/>
        <end position="1022"/>
    </location>
</feature>
<feature type="compositionally biased region" description="Polar residues" evidence="2">
    <location>
        <begin position="48"/>
        <end position="59"/>
    </location>
</feature>
<feature type="coiled-coil region" evidence="1">
    <location>
        <begin position="529"/>
        <end position="556"/>
    </location>
</feature>
<name>A0AAV2BM86_9ARAC</name>
<feature type="compositionally biased region" description="Basic and acidic residues" evidence="2">
    <location>
        <begin position="17"/>
        <end position="46"/>
    </location>
</feature>
<comment type="caution">
    <text evidence="3">The sequence shown here is derived from an EMBL/GenBank/DDBJ whole genome shotgun (WGS) entry which is preliminary data.</text>
</comment>
<feature type="region of interest" description="Disordered" evidence="2">
    <location>
        <begin position="1283"/>
        <end position="1307"/>
    </location>
</feature>
<evidence type="ECO:0000256" key="1">
    <source>
        <dbReference type="SAM" id="Coils"/>
    </source>
</evidence>
<gene>
    <name evidence="3" type="ORF">LARSCL_LOCUS20083</name>
</gene>
<feature type="coiled-coil region" evidence="1">
    <location>
        <begin position="102"/>
        <end position="188"/>
    </location>
</feature>